<dbReference type="EMBL" id="WHVB01000014">
    <property type="protein sequence ID" value="KAF8476549.1"/>
    <property type="molecule type" value="Genomic_DNA"/>
</dbReference>
<proteinExistence type="predicted"/>
<dbReference type="Proteomes" id="UP000759537">
    <property type="component" value="Unassembled WGS sequence"/>
</dbReference>
<reference evidence="1" key="2">
    <citation type="journal article" date="2020" name="Nat. Commun.">
        <title>Large-scale genome sequencing of mycorrhizal fungi provides insights into the early evolution of symbiotic traits.</title>
        <authorList>
            <person name="Miyauchi S."/>
            <person name="Kiss E."/>
            <person name="Kuo A."/>
            <person name="Drula E."/>
            <person name="Kohler A."/>
            <person name="Sanchez-Garcia M."/>
            <person name="Morin E."/>
            <person name="Andreopoulos B."/>
            <person name="Barry K.W."/>
            <person name="Bonito G."/>
            <person name="Buee M."/>
            <person name="Carver A."/>
            <person name="Chen C."/>
            <person name="Cichocki N."/>
            <person name="Clum A."/>
            <person name="Culley D."/>
            <person name="Crous P.W."/>
            <person name="Fauchery L."/>
            <person name="Girlanda M."/>
            <person name="Hayes R.D."/>
            <person name="Keri Z."/>
            <person name="LaButti K."/>
            <person name="Lipzen A."/>
            <person name="Lombard V."/>
            <person name="Magnuson J."/>
            <person name="Maillard F."/>
            <person name="Murat C."/>
            <person name="Nolan M."/>
            <person name="Ohm R.A."/>
            <person name="Pangilinan J."/>
            <person name="Pereira M.F."/>
            <person name="Perotto S."/>
            <person name="Peter M."/>
            <person name="Pfister S."/>
            <person name="Riley R."/>
            <person name="Sitrit Y."/>
            <person name="Stielow J.B."/>
            <person name="Szollosi G."/>
            <person name="Zifcakova L."/>
            <person name="Stursova M."/>
            <person name="Spatafora J.W."/>
            <person name="Tedersoo L."/>
            <person name="Vaario L.M."/>
            <person name="Yamada A."/>
            <person name="Yan M."/>
            <person name="Wang P."/>
            <person name="Xu J."/>
            <person name="Bruns T."/>
            <person name="Baldrian P."/>
            <person name="Vilgalys R."/>
            <person name="Dunand C."/>
            <person name="Henrissat B."/>
            <person name="Grigoriev I.V."/>
            <person name="Hibbett D."/>
            <person name="Nagy L.G."/>
            <person name="Martin F.M."/>
        </authorList>
    </citation>
    <scope>NUCLEOTIDE SEQUENCE</scope>
    <source>
        <strain evidence="1">Prilba</strain>
    </source>
</reference>
<dbReference type="Pfam" id="PF10224">
    <property type="entry name" value="DUF2205"/>
    <property type="match status" value="1"/>
</dbReference>
<dbReference type="InterPro" id="IPR019357">
    <property type="entry name" value="SCOC"/>
</dbReference>
<dbReference type="AlphaFoldDB" id="A0A9P5MS32"/>
<reference evidence="1" key="1">
    <citation type="submission" date="2019-10" db="EMBL/GenBank/DDBJ databases">
        <authorList>
            <consortium name="DOE Joint Genome Institute"/>
            <person name="Kuo A."/>
            <person name="Miyauchi S."/>
            <person name="Kiss E."/>
            <person name="Drula E."/>
            <person name="Kohler A."/>
            <person name="Sanchez-Garcia M."/>
            <person name="Andreopoulos B."/>
            <person name="Barry K.W."/>
            <person name="Bonito G."/>
            <person name="Buee M."/>
            <person name="Carver A."/>
            <person name="Chen C."/>
            <person name="Cichocki N."/>
            <person name="Clum A."/>
            <person name="Culley D."/>
            <person name="Crous P.W."/>
            <person name="Fauchery L."/>
            <person name="Girlanda M."/>
            <person name="Hayes R."/>
            <person name="Keri Z."/>
            <person name="LaButti K."/>
            <person name="Lipzen A."/>
            <person name="Lombard V."/>
            <person name="Magnuson J."/>
            <person name="Maillard F."/>
            <person name="Morin E."/>
            <person name="Murat C."/>
            <person name="Nolan M."/>
            <person name="Ohm R."/>
            <person name="Pangilinan J."/>
            <person name="Pereira M."/>
            <person name="Perotto S."/>
            <person name="Peter M."/>
            <person name="Riley R."/>
            <person name="Sitrit Y."/>
            <person name="Stielow B."/>
            <person name="Szollosi G."/>
            <person name="Zifcakova L."/>
            <person name="Stursova M."/>
            <person name="Spatafora J.W."/>
            <person name="Tedersoo L."/>
            <person name="Vaario L.-M."/>
            <person name="Yamada A."/>
            <person name="Yan M."/>
            <person name="Wang P."/>
            <person name="Xu J."/>
            <person name="Bruns T."/>
            <person name="Baldrian P."/>
            <person name="Vilgalys R."/>
            <person name="Henrissat B."/>
            <person name="Grigoriev I.V."/>
            <person name="Hibbett D."/>
            <person name="Nagy L.G."/>
            <person name="Martin F.M."/>
        </authorList>
    </citation>
    <scope>NUCLEOTIDE SEQUENCE</scope>
    <source>
        <strain evidence="1">Prilba</strain>
    </source>
</reference>
<evidence type="ECO:0000313" key="1">
    <source>
        <dbReference type="EMBL" id="KAF8476549.1"/>
    </source>
</evidence>
<protein>
    <submittedName>
        <fullName evidence="1">Uncharacterized protein</fullName>
    </submittedName>
</protein>
<organism evidence="1 2">
    <name type="scientific">Russula ochroleuca</name>
    <dbReference type="NCBI Taxonomy" id="152965"/>
    <lineage>
        <taxon>Eukaryota</taxon>
        <taxon>Fungi</taxon>
        <taxon>Dikarya</taxon>
        <taxon>Basidiomycota</taxon>
        <taxon>Agaricomycotina</taxon>
        <taxon>Agaricomycetes</taxon>
        <taxon>Russulales</taxon>
        <taxon>Russulaceae</taxon>
        <taxon>Russula</taxon>
    </lineage>
</organism>
<comment type="caution">
    <text evidence="1">The sequence shown here is derived from an EMBL/GenBank/DDBJ whole genome shotgun (WGS) entry which is preliminary data.</text>
</comment>
<accession>A0A9P5MS32</accession>
<sequence length="79" mass="8847">MFDDQTGWGASGVVSTGDVVKDAVKKEQMIKDIVAFQDDLRVLLERVKAVERDSDKLSSGNATLQMYIDNLTLQMAKRR</sequence>
<evidence type="ECO:0000313" key="2">
    <source>
        <dbReference type="Proteomes" id="UP000759537"/>
    </source>
</evidence>
<keyword evidence="2" id="KW-1185">Reference proteome</keyword>
<dbReference type="Gene3D" id="1.20.5.170">
    <property type="match status" value="1"/>
</dbReference>
<name>A0A9P5MS32_9AGAM</name>
<gene>
    <name evidence="1" type="ORF">DFH94DRAFT_756277</name>
</gene>
<dbReference type="OrthoDB" id="2163284at2759"/>